<dbReference type="PANTHER" id="PTHR43827">
    <property type="entry name" value="2,5-DIKETO-D-GLUCONIC ACID REDUCTASE"/>
    <property type="match status" value="1"/>
</dbReference>
<evidence type="ECO:0000259" key="8">
    <source>
        <dbReference type="Pfam" id="PF00248"/>
    </source>
</evidence>
<dbReference type="PROSITE" id="PS00798">
    <property type="entry name" value="ALDOKETO_REDUCTASE_1"/>
    <property type="match status" value="1"/>
</dbReference>
<dbReference type="InterPro" id="IPR020471">
    <property type="entry name" value="AKR"/>
</dbReference>
<evidence type="ECO:0000256" key="1">
    <source>
        <dbReference type="ARBA" id="ARBA00007905"/>
    </source>
</evidence>
<comment type="caution">
    <text evidence="9">The sequence shown here is derived from an EMBL/GenBank/DDBJ whole genome shotgun (WGS) entry which is preliminary data.</text>
</comment>
<comment type="similarity">
    <text evidence="1">Belongs to the aldo/keto reductase family.</text>
</comment>
<keyword evidence="3" id="KW-0560">Oxidoreductase</keyword>
<dbReference type="SUPFAM" id="SSF51430">
    <property type="entry name" value="NAD(P)-linked oxidoreductase"/>
    <property type="match status" value="1"/>
</dbReference>
<keyword evidence="2" id="KW-0521">NADP</keyword>
<dbReference type="OrthoDB" id="9804790at2"/>
<evidence type="ECO:0000313" key="10">
    <source>
        <dbReference type="Proteomes" id="UP000321558"/>
    </source>
</evidence>
<name>A0A511ZQT1_9BACI</name>
<protein>
    <submittedName>
        <fullName evidence="9">Oxidoreductase</fullName>
    </submittedName>
</protein>
<dbReference type="Proteomes" id="UP000321558">
    <property type="component" value="Unassembled WGS sequence"/>
</dbReference>
<reference evidence="9 10" key="1">
    <citation type="submission" date="2019-07" db="EMBL/GenBank/DDBJ databases">
        <title>Whole genome shotgun sequence of Oceanobacillus sojae NBRC 105379.</title>
        <authorList>
            <person name="Hosoyama A."/>
            <person name="Uohara A."/>
            <person name="Ohji S."/>
            <person name="Ichikawa N."/>
        </authorList>
    </citation>
    <scope>NUCLEOTIDE SEQUENCE [LARGE SCALE GENOMIC DNA]</scope>
    <source>
        <strain evidence="9 10">NBRC 105379</strain>
    </source>
</reference>
<evidence type="ECO:0000313" key="9">
    <source>
        <dbReference type="EMBL" id="GEN89818.1"/>
    </source>
</evidence>
<feature type="active site" description="Proton donor" evidence="4">
    <location>
        <position position="52"/>
    </location>
</feature>
<feature type="binding site" evidence="5">
    <location>
        <position position="110"/>
    </location>
    <ligand>
        <name>substrate</name>
    </ligand>
</feature>
<dbReference type="Pfam" id="PF00248">
    <property type="entry name" value="Aldo_ket_red"/>
    <property type="match status" value="1"/>
</dbReference>
<dbReference type="RefSeq" id="WP_147212687.1">
    <property type="nucleotide sequence ID" value="NZ_BJYM01000030.1"/>
</dbReference>
<dbReference type="PIRSF" id="PIRSF000097">
    <property type="entry name" value="AKR"/>
    <property type="match status" value="1"/>
</dbReference>
<evidence type="ECO:0000256" key="3">
    <source>
        <dbReference type="ARBA" id="ARBA00023002"/>
    </source>
</evidence>
<keyword evidence="10" id="KW-1185">Reference proteome</keyword>
<feature type="compositionally biased region" description="Polar residues" evidence="7">
    <location>
        <begin position="237"/>
        <end position="252"/>
    </location>
</feature>
<accession>A0A511ZQT1</accession>
<dbReference type="FunFam" id="3.20.20.100:FF:000002">
    <property type="entry name" value="2,5-diketo-D-gluconic acid reductase A"/>
    <property type="match status" value="1"/>
</dbReference>
<proteinExistence type="inferred from homology"/>
<feature type="compositionally biased region" description="Basic and acidic residues" evidence="7">
    <location>
        <begin position="257"/>
        <end position="284"/>
    </location>
</feature>
<evidence type="ECO:0000256" key="4">
    <source>
        <dbReference type="PIRSR" id="PIRSR000097-1"/>
    </source>
</evidence>
<dbReference type="PRINTS" id="PR00069">
    <property type="entry name" value="ALDKETRDTASE"/>
</dbReference>
<dbReference type="InterPro" id="IPR036812">
    <property type="entry name" value="NAD(P)_OxRdtase_dom_sf"/>
</dbReference>
<dbReference type="STRING" id="582851.GCA_900162665_04476"/>
<sequence>MTVDNNGFILNDGSVLPFLGLGTIGIDGDQGTFEILNALNLGYRLIDTSTNYNNEGIVGEAVRRSALPREEILISAKLPGSHHEYDKAFIFIQESLRRTGLKYFDKYLIHWPNPKDGKYVEAWQALVDAQKQGLLRTIGVSNFEPEHLDNIIEETGVTPATNQVERQPYFNNNRMVEENKKRGILTEAWSPFGRGYLNDVLENATIKEIADKYDKTPAQIILNWNYQAGVFAIPKSSNPTHQRENINSTSFELTPEDMEKMDSLDKGESGRVEGQDPYEYHEYV</sequence>
<feature type="region of interest" description="Disordered" evidence="7">
    <location>
        <begin position="237"/>
        <end position="284"/>
    </location>
</feature>
<evidence type="ECO:0000256" key="5">
    <source>
        <dbReference type="PIRSR" id="PIRSR000097-2"/>
    </source>
</evidence>
<dbReference type="EMBL" id="BJYM01000030">
    <property type="protein sequence ID" value="GEN89818.1"/>
    <property type="molecule type" value="Genomic_DNA"/>
</dbReference>
<evidence type="ECO:0000256" key="7">
    <source>
        <dbReference type="SAM" id="MobiDB-lite"/>
    </source>
</evidence>
<dbReference type="GO" id="GO:0016616">
    <property type="term" value="F:oxidoreductase activity, acting on the CH-OH group of donors, NAD or NADP as acceptor"/>
    <property type="evidence" value="ECO:0007669"/>
    <property type="project" value="UniProtKB-ARBA"/>
</dbReference>
<evidence type="ECO:0000256" key="6">
    <source>
        <dbReference type="PIRSR" id="PIRSR000097-3"/>
    </source>
</evidence>
<dbReference type="PANTHER" id="PTHR43827:SF3">
    <property type="entry name" value="NADP-DEPENDENT OXIDOREDUCTASE DOMAIN-CONTAINING PROTEIN"/>
    <property type="match status" value="1"/>
</dbReference>
<dbReference type="InterPro" id="IPR023210">
    <property type="entry name" value="NADP_OxRdtase_dom"/>
</dbReference>
<gene>
    <name evidence="9" type="primary">ymgK</name>
    <name evidence="9" type="ORF">OSO01_45570</name>
</gene>
<dbReference type="AlphaFoldDB" id="A0A511ZQT1"/>
<dbReference type="Gene3D" id="3.20.20.100">
    <property type="entry name" value="NADP-dependent oxidoreductase domain"/>
    <property type="match status" value="1"/>
</dbReference>
<dbReference type="InterPro" id="IPR018170">
    <property type="entry name" value="Aldo/ket_reductase_CS"/>
</dbReference>
<feature type="site" description="Lowers pKa of active site Tyr" evidence="6">
    <location>
        <position position="77"/>
    </location>
</feature>
<evidence type="ECO:0000256" key="2">
    <source>
        <dbReference type="ARBA" id="ARBA00022857"/>
    </source>
</evidence>
<organism evidence="9 10">
    <name type="scientific">Oceanobacillus sojae</name>
    <dbReference type="NCBI Taxonomy" id="582851"/>
    <lineage>
        <taxon>Bacteria</taxon>
        <taxon>Bacillati</taxon>
        <taxon>Bacillota</taxon>
        <taxon>Bacilli</taxon>
        <taxon>Bacillales</taxon>
        <taxon>Bacillaceae</taxon>
        <taxon>Oceanobacillus</taxon>
    </lineage>
</organism>
<feature type="domain" description="NADP-dependent oxidoreductase" evidence="8">
    <location>
        <begin position="32"/>
        <end position="265"/>
    </location>
</feature>